<evidence type="ECO:0000256" key="1">
    <source>
        <dbReference type="ARBA" id="ARBA00022723"/>
    </source>
</evidence>
<dbReference type="EMBL" id="ADAS02000069">
    <property type="protein sequence ID" value="OAV92105.1"/>
    <property type="molecule type" value="Genomic_DNA"/>
</dbReference>
<evidence type="ECO:0000256" key="2">
    <source>
        <dbReference type="ARBA" id="ARBA00022771"/>
    </source>
</evidence>
<evidence type="ECO:0000313" key="8">
    <source>
        <dbReference type="Proteomes" id="UP000005240"/>
    </source>
</evidence>
<dbReference type="AlphaFoldDB" id="A0A0C4F437"/>
<keyword evidence="1" id="KW-0479">Metal-binding</keyword>
<dbReference type="OrthoDB" id="8062037at2759"/>
<dbReference type="PANTHER" id="PTHR45931">
    <property type="entry name" value="SI:CH211-59O9.10"/>
    <property type="match status" value="1"/>
</dbReference>
<dbReference type="InterPro" id="IPR013083">
    <property type="entry name" value="Znf_RING/FYVE/PHD"/>
</dbReference>
<name>A0A0C4F437_PUCT1</name>
<gene>
    <name evidence="6" type="ORF">PTTG_07871</name>
</gene>
<dbReference type="Gene3D" id="3.30.40.10">
    <property type="entry name" value="Zinc/RING finger domain, C3HC4 (zinc finger)"/>
    <property type="match status" value="1"/>
</dbReference>
<evidence type="ECO:0000313" key="6">
    <source>
        <dbReference type="EMBL" id="OAV92105.1"/>
    </source>
</evidence>
<dbReference type="EnsemblFungi" id="PTTG_07871-t43_1">
    <property type="protein sequence ID" value="PTTG_07871-t43_1-p1"/>
    <property type="gene ID" value="PTTG_07871"/>
</dbReference>
<dbReference type="VEuPathDB" id="FungiDB:PTTG_07871"/>
<dbReference type="GO" id="GO:0061630">
    <property type="term" value="F:ubiquitin protein ligase activity"/>
    <property type="evidence" value="ECO:0007669"/>
    <property type="project" value="TreeGrafter"/>
</dbReference>
<evidence type="ECO:0000259" key="5">
    <source>
        <dbReference type="PROSITE" id="PS50089"/>
    </source>
</evidence>
<dbReference type="Proteomes" id="UP000005240">
    <property type="component" value="Unassembled WGS sequence"/>
</dbReference>
<dbReference type="Pfam" id="PF13639">
    <property type="entry name" value="zf-RING_2"/>
    <property type="match status" value="1"/>
</dbReference>
<dbReference type="PROSITE" id="PS50089">
    <property type="entry name" value="ZF_RING_2"/>
    <property type="match status" value="1"/>
</dbReference>
<keyword evidence="8" id="KW-1185">Reference proteome</keyword>
<dbReference type="InterPro" id="IPR001841">
    <property type="entry name" value="Znf_RING"/>
</dbReference>
<organism evidence="6">
    <name type="scientific">Puccinia triticina (isolate 1-1 / race 1 (BBBD))</name>
    <name type="common">Brown leaf rust fungus</name>
    <dbReference type="NCBI Taxonomy" id="630390"/>
    <lineage>
        <taxon>Eukaryota</taxon>
        <taxon>Fungi</taxon>
        <taxon>Dikarya</taxon>
        <taxon>Basidiomycota</taxon>
        <taxon>Pucciniomycotina</taxon>
        <taxon>Pucciniomycetes</taxon>
        <taxon>Pucciniales</taxon>
        <taxon>Pucciniaceae</taxon>
        <taxon>Puccinia</taxon>
    </lineage>
</organism>
<reference evidence="6" key="1">
    <citation type="submission" date="2009-11" db="EMBL/GenBank/DDBJ databases">
        <authorList>
            <consortium name="The Broad Institute Genome Sequencing Platform"/>
            <person name="Ward D."/>
            <person name="Feldgarden M."/>
            <person name="Earl A."/>
            <person name="Young S.K."/>
            <person name="Zeng Q."/>
            <person name="Koehrsen M."/>
            <person name="Alvarado L."/>
            <person name="Berlin A."/>
            <person name="Bochicchio J."/>
            <person name="Borenstein D."/>
            <person name="Chapman S.B."/>
            <person name="Chen Z."/>
            <person name="Engels R."/>
            <person name="Freedman E."/>
            <person name="Gellesch M."/>
            <person name="Goldberg J."/>
            <person name="Griggs A."/>
            <person name="Gujja S."/>
            <person name="Heilman E."/>
            <person name="Heiman D."/>
            <person name="Hepburn T."/>
            <person name="Howarth C."/>
            <person name="Jen D."/>
            <person name="Larson L."/>
            <person name="Lewis B."/>
            <person name="Mehta T."/>
            <person name="Park D."/>
            <person name="Pearson M."/>
            <person name="Roberts A."/>
            <person name="Saif S."/>
            <person name="Shea T."/>
            <person name="Shenoy N."/>
            <person name="Sisk P."/>
            <person name="Stolte C."/>
            <person name="Sykes S."/>
            <person name="Thomson T."/>
            <person name="Walk T."/>
            <person name="White J."/>
            <person name="Yandava C."/>
            <person name="Izard J."/>
            <person name="Baranova O.V."/>
            <person name="Blanton J.M."/>
            <person name="Tanner A.C."/>
            <person name="Dewhirst F.E."/>
            <person name="Haas B."/>
            <person name="Nusbaum C."/>
            <person name="Birren B."/>
        </authorList>
    </citation>
    <scope>NUCLEOTIDE SEQUENCE [LARGE SCALE GENOMIC DNA]</scope>
    <source>
        <strain evidence="6">1-1 BBBD Race 1</strain>
    </source>
</reference>
<dbReference type="InterPro" id="IPR051834">
    <property type="entry name" value="RING_finger_E3_ligase"/>
</dbReference>
<reference evidence="6" key="2">
    <citation type="submission" date="2016-05" db="EMBL/GenBank/DDBJ databases">
        <title>Comparative analysis highlights variable genome content of wheat rusts and divergence of the mating loci.</title>
        <authorList>
            <person name="Cuomo C.A."/>
            <person name="Bakkeren G."/>
            <person name="Szabo L."/>
            <person name="Khalil H."/>
            <person name="Joly D."/>
            <person name="Goldberg J."/>
            <person name="Young S."/>
            <person name="Zeng Q."/>
            <person name="Fellers J."/>
        </authorList>
    </citation>
    <scope>NUCLEOTIDE SEQUENCE [LARGE SCALE GENOMIC DNA]</scope>
    <source>
        <strain evidence="6">1-1 BBBD Race 1</strain>
    </source>
</reference>
<reference evidence="7" key="4">
    <citation type="submission" date="2025-05" db="UniProtKB">
        <authorList>
            <consortium name="EnsemblFungi"/>
        </authorList>
    </citation>
    <scope>IDENTIFICATION</scope>
    <source>
        <strain evidence="7">isolate 1-1 / race 1 (BBBD)</strain>
    </source>
</reference>
<dbReference type="GO" id="GO:0008270">
    <property type="term" value="F:zinc ion binding"/>
    <property type="evidence" value="ECO:0007669"/>
    <property type="project" value="UniProtKB-KW"/>
</dbReference>
<proteinExistence type="predicted"/>
<dbReference type="STRING" id="630390.A0A0C4F437"/>
<sequence>MDSSDSEVDEVTLIIPYGWARRRRSPAWTFSLRPFEPFYHRPSRTWTLSLRLFAGFYSLELRHESFDLDAGQAQEIRDYLQTAPFLLRVEREGNHTLFVQEVRTRTDHTTHPAVQILNSADPQWGHQYMDEIHLVASRFLRTINRRHRARQLSQTIDLPTNTPPPAHLVSPNLPGGPAACCICLAEYSEDSQITILNFHHTHHFHRDCLSEWLRRNNSCAYCKALVQ</sequence>
<dbReference type="PANTHER" id="PTHR45931:SF3">
    <property type="entry name" value="RING ZINC FINGER-CONTAINING PROTEIN"/>
    <property type="match status" value="1"/>
</dbReference>
<evidence type="ECO:0000313" key="7">
    <source>
        <dbReference type="EnsemblFungi" id="PTTG_07871-t43_1-p1"/>
    </source>
</evidence>
<dbReference type="GO" id="GO:0005634">
    <property type="term" value="C:nucleus"/>
    <property type="evidence" value="ECO:0007669"/>
    <property type="project" value="TreeGrafter"/>
</dbReference>
<keyword evidence="2 4" id="KW-0863">Zinc-finger</keyword>
<reference evidence="7 8" key="3">
    <citation type="journal article" date="2017" name="G3 (Bethesda)">
        <title>Comparative analysis highlights variable genome content of wheat rusts and divergence of the mating loci.</title>
        <authorList>
            <person name="Cuomo C.A."/>
            <person name="Bakkeren G."/>
            <person name="Khalil H.B."/>
            <person name="Panwar V."/>
            <person name="Joly D."/>
            <person name="Linning R."/>
            <person name="Sakthikumar S."/>
            <person name="Song X."/>
            <person name="Adiconis X."/>
            <person name="Fan L."/>
            <person name="Goldberg J.M."/>
            <person name="Levin J.Z."/>
            <person name="Young S."/>
            <person name="Zeng Q."/>
            <person name="Anikster Y."/>
            <person name="Bruce M."/>
            <person name="Wang M."/>
            <person name="Yin C."/>
            <person name="McCallum B."/>
            <person name="Szabo L.J."/>
            <person name="Hulbert S."/>
            <person name="Chen X."/>
            <person name="Fellers J.P."/>
        </authorList>
    </citation>
    <scope>NUCLEOTIDE SEQUENCE</scope>
    <source>
        <strain evidence="7">isolate 1-1 / race 1 (BBBD)</strain>
        <strain evidence="8">Isolate 1-1 / race 1 (BBBD)</strain>
    </source>
</reference>
<accession>A0A0C4F437</accession>
<protein>
    <submittedName>
        <fullName evidence="7">RING-type domain-containing protein</fullName>
    </submittedName>
</protein>
<dbReference type="GO" id="GO:0006511">
    <property type="term" value="P:ubiquitin-dependent protein catabolic process"/>
    <property type="evidence" value="ECO:0007669"/>
    <property type="project" value="TreeGrafter"/>
</dbReference>
<dbReference type="SUPFAM" id="SSF57850">
    <property type="entry name" value="RING/U-box"/>
    <property type="match status" value="1"/>
</dbReference>
<keyword evidence="3" id="KW-0862">Zinc</keyword>
<feature type="domain" description="RING-type" evidence="5">
    <location>
        <begin position="180"/>
        <end position="223"/>
    </location>
</feature>
<evidence type="ECO:0000256" key="4">
    <source>
        <dbReference type="PROSITE-ProRule" id="PRU00175"/>
    </source>
</evidence>
<evidence type="ECO:0000256" key="3">
    <source>
        <dbReference type="ARBA" id="ARBA00022833"/>
    </source>
</evidence>